<reference evidence="4" key="1">
    <citation type="journal article" date="2017" name="Biotechnol. Biofuels">
        <title>Evaluation of environmental bacterial communities as a factor affecting the growth of duckweed Lemna minor.</title>
        <authorList>
            <person name="Ishizawa H."/>
            <person name="Kuroda M."/>
            <person name="Morikawa M."/>
            <person name="Ike M."/>
        </authorList>
    </citation>
    <scope>NUCLEOTIDE SEQUENCE [LARGE SCALE GENOMIC DNA]</scope>
    <source>
        <strain evidence="4">H3</strain>
    </source>
</reference>
<evidence type="ECO:0000259" key="1">
    <source>
        <dbReference type="Pfam" id="PF01557"/>
    </source>
</evidence>
<dbReference type="Pfam" id="PF01557">
    <property type="entry name" value="FAA_hydrolase"/>
    <property type="match status" value="1"/>
</dbReference>
<dbReference type="Gene3D" id="3.90.850.10">
    <property type="entry name" value="Fumarylacetoacetase-like, C-terminal domain"/>
    <property type="match status" value="1"/>
</dbReference>
<dbReference type="AlphaFoldDB" id="A0A3G9GFQ4"/>
<dbReference type="EMBL" id="AP018823">
    <property type="protein sequence ID" value="BBF84942.1"/>
    <property type="molecule type" value="Genomic_DNA"/>
</dbReference>
<dbReference type="PANTHER" id="PTHR43211:SF1">
    <property type="entry name" value="BLL6422 PROTEIN"/>
    <property type="match status" value="1"/>
</dbReference>
<dbReference type="InterPro" id="IPR041072">
    <property type="entry name" value="FAA_hydro_N"/>
</dbReference>
<keyword evidence="4" id="KW-1185">Reference proteome</keyword>
<dbReference type="InterPro" id="IPR036663">
    <property type="entry name" value="Fumarylacetoacetase_C_sf"/>
</dbReference>
<dbReference type="KEGG" id="amah:DLM_1318"/>
<keyword evidence="3" id="KW-0378">Hydrolase</keyword>
<dbReference type="PANTHER" id="PTHR43211">
    <property type="entry name" value="FUMARYLACETOACETATE HYDROLASE"/>
    <property type="match status" value="1"/>
</dbReference>
<gene>
    <name evidence="3" type="ORF">DLM_1318</name>
</gene>
<dbReference type="Proteomes" id="UP000198290">
    <property type="component" value="Chromosome"/>
</dbReference>
<protein>
    <submittedName>
        <fullName evidence="3">Fumarylacetoacetate hydrolase family protein</fullName>
    </submittedName>
</protein>
<dbReference type="RefSeq" id="WP_089084736.1">
    <property type="nucleotide sequence ID" value="NZ_AP018823.1"/>
</dbReference>
<dbReference type="SUPFAM" id="SSF56529">
    <property type="entry name" value="FAH"/>
    <property type="match status" value="1"/>
</dbReference>
<dbReference type="Pfam" id="PF18288">
    <property type="entry name" value="FAA_hydro_N_2"/>
    <property type="match status" value="1"/>
</dbReference>
<evidence type="ECO:0000313" key="3">
    <source>
        <dbReference type="EMBL" id="BBF84942.1"/>
    </source>
</evidence>
<reference evidence="3 4" key="2">
    <citation type="journal article" date="2017" name="Genome Announc.">
        <title>Draft genome sequence of Aquitalea magnusonii strain H3, a plant growth-promoting bacterium of duckweed Lemna minor.</title>
        <authorList>
            <person name="Ishizawa H."/>
            <person name="Kuroda M."/>
            <person name="Ike M."/>
        </authorList>
    </citation>
    <scope>NUCLEOTIDE SEQUENCE [LARGE SCALE GENOMIC DNA]</scope>
    <source>
        <strain evidence="3 4">H3</strain>
    </source>
</reference>
<feature type="domain" description="Fumarylacetoacetase-like C-terminal" evidence="1">
    <location>
        <begin position="84"/>
        <end position="323"/>
    </location>
</feature>
<accession>A0A3G9GFQ4</accession>
<dbReference type="GO" id="GO:0016787">
    <property type="term" value="F:hydrolase activity"/>
    <property type="evidence" value="ECO:0007669"/>
    <property type="project" value="UniProtKB-KW"/>
</dbReference>
<dbReference type="OrthoDB" id="9775905at2"/>
<evidence type="ECO:0000259" key="2">
    <source>
        <dbReference type="Pfam" id="PF18288"/>
    </source>
</evidence>
<organism evidence="3 4">
    <name type="scientific">Aquitalea magnusonii</name>
    <dbReference type="NCBI Taxonomy" id="332411"/>
    <lineage>
        <taxon>Bacteria</taxon>
        <taxon>Pseudomonadati</taxon>
        <taxon>Pseudomonadota</taxon>
        <taxon>Betaproteobacteria</taxon>
        <taxon>Neisseriales</taxon>
        <taxon>Chromobacteriaceae</taxon>
        <taxon>Aquitalea</taxon>
    </lineage>
</organism>
<name>A0A3G9GFQ4_9NEIS</name>
<evidence type="ECO:0000313" key="4">
    <source>
        <dbReference type="Proteomes" id="UP000198290"/>
    </source>
</evidence>
<reference evidence="4" key="3">
    <citation type="journal article" date="2017" name="Plant Physiol. Biochem.">
        <title>Differential oxidative and antioxidative response of duckweed Lemna minor toward plant growth promoting/inhibiting bacteria.</title>
        <authorList>
            <person name="Ishizawa H."/>
            <person name="Kuroda M."/>
            <person name="Morikawa M."/>
            <person name="Ike M."/>
        </authorList>
    </citation>
    <scope>NUCLEOTIDE SEQUENCE [LARGE SCALE GENOMIC DNA]</scope>
    <source>
        <strain evidence="4">H3</strain>
    </source>
</reference>
<dbReference type="InterPro" id="IPR011234">
    <property type="entry name" value="Fumarylacetoacetase-like_C"/>
</dbReference>
<sequence>MKFATLRDGSPDGRLVLVSRDARSALPVPQVARSLIDAMARWDEVLAALAAHDLALNAGRAEGIIAFDPQQCMAPLPRAPQWLDASAFLNHGRLMEEAFKTPPIPQFDTVPVMYQGASDDFLGPYQEVPLRSEQEGIDFEGEFGVVIGPVAMGATPEEALRAVRLVVQLNDWSLRALGPHEMKTGFGFLQAKPSTSFAPIAVTPDELGEAWRDGRVQMPLHVQWNGERFGQPHGGEMNFSFGQLIAHAAHSRRLTAGCIIGSGTVSNVARTAGSACIAERRVIEKIDLGEIRTGFMRFGDEVRMQACYEDGRPGPFGVVQQRVVEAS</sequence>
<feature type="domain" description="Fumarylacetoacetase N-terminal" evidence="2">
    <location>
        <begin position="1"/>
        <end position="78"/>
    </location>
</feature>
<proteinExistence type="predicted"/>